<evidence type="ECO:0000313" key="9">
    <source>
        <dbReference type="EMBL" id="RST95205.1"/>
    </source>
</evidence>
<dbReference type="GO" id="GO:0008270">
    <property type="term" value="F:zinc ion binding"/>
    <property type="evidence" value="ECO:0007669"/>
    <property type="project" value="InterPro"/>
</dbReference>
<dbReference type="RefSeq" id="WP_126780068.1">
    <property type="nucleotide sequence ID" value="NZ_NGJU01000011.1"/>
</dbReference>
<dbReference type="GeneID" id="98568398"/>
<evidence type="ECO:0000256" key="6">
    <source>
        <dbReference type="ARBA" id="ARBA00022833"/>
    </source>
</evidence>
<keyword evidence="4" id="KW-0479">Metal-binding</keyword>
<dbReference type="OrthoDB" id="9761532at2"/>
<dbReference type="GO" id="GO:0008777">
    <property type="term" value="F:acetylornithine deacetylase activity"/>
    <property type="evidence" value="ECO:0007669"/>
    <property type="project" value="TreeGrafter"/>
</dbReference>
<dbReference type="InterPro" id="IPR010964">
    <property type="entry name" value="M20A_pepV-rel"/>
</dbReference>
<keyword evidence="7" id="KW-0224">Dipeptidase</keyword>
<accession>A0A429ZND8</accession>
<comment type="caution">
    <text evidence="9">The sequence shown here is derived from an EMBL/GenBank/DDBJ whole genome shotgun (WGS) entry which is preliminary data.</text>
</comment>
<keyword evidence="5" id="KW-0378">Hydrolase</keyword>
<dbReference type="Gene3D" id="3.40.630.10">
    <property type="entry name" value="Zn peptidases"/>
    <property type="match status" value="1"/>
</dbReference>
<evidence type="ECO:0000256" key="7">
    <source>
        <dbReference type="ARBA" id="ARBA00022997"/>
    </source>
</evidence>
<protein>
    <recommendedName>
        <fullName evidence="11">Peptidase M20 dimerisation domain-containing protein</fullName>
    </recommendedName>
</protein>
<evidence type="ECO:0000256" key="4">
    <source>
        <dbReference type="ARBA" id="ARBA00022723"/>
    </source>
</evidence>
<sequence length="454" mass="49475">MLTDLTDLQKKDCLSFAQDLISYLSVCQTPTDKKTPFGQGIQDCLEFALNYCQELGMTTYLDPAGYYGYADYGQGEELIGIIGHLDVVPAGDLSLWQTPAFEGTVIDGKLFGRGSGDDKGPTAASLHGLKYLIAEDVPFKKRVRYIFSTDEESMFRCMKAYNEKEEQPTATLVPDGRFPFTYGEKGLANFKLTGPGMKDWSVTAGDAFNVVPSLATYTGPNLTNLMTTLTENKQEFSQLSAESLSLHGTACHASINHLGNNALSQLAVAVNQQSKHPLLSFIANEVGLDPHATSLLGEVEDEISGKIAFNFGKLVINEASSELWIDCRYPFAADYQEIKAAVEKTSQLYGLSFEVYDQWDGAIVPLDSPFLTTVLKTYQDLTGDFTEPGVTTGATLARTLPNAIAFGTGSSSSKNGTAHQANEYVLVEELYTGLKIYANVLEKLVTMDDSLTLN</sequence>
<dbReference type="GO" id="GO:0016805">
    <property type="term" value="F:dipeptidase activity"/>
    <property type="evidence" value="ECO:0007669"/>
    <property type="project" value="UniProtKB-KW"/>
</dbReference>
<comment type="similarity">
    <text evidence="2">Belongs to the peptidase M20A family.</text>
</comment>
<dbReference type="Pfam" id="PF01546">
    <property type="entry name" value="Peptidase_M20"/>
    <property type="match status" value="1"/>
</dbReference>
<dbReference type="InterPro" id="IPR001261">
    <property type="entry name" value="ArgE/DapE_CS"/>
</dbReference>
<dbReference type="GO" id="GO:0006526">
    <property type="term" value="P:L-arginine biosynthetic process"/>
    <property type="evidence" value="ECO:0007669"/>
    <property type="project" value="TreeGrafter"/>
</dbReference>
<dbReference type="GO" id="GO:0006508">
    <property type="term" value="P:proteolysis"/>
    <property type="evidence" value="ECO:0007669"/>
    <property type="project" value="UniProtKB-KW"/>
</dbReference>
<proteinExistence type="inferred from homology"/>
<reference evidence="9 10" key="1">
    <citation type="submission" date="2017-05" db="EMBL/GenBank/DDBJ databases">
        <title>Vagococcus spp. assemblies.</title>
        <authorList>
            <person name="Gulvik C.A."/>
        </authorList>
    </citation>
    <scope>NUCLEOTIDE SEQUENCE [LARGE SCALE GENOMIC DNA]</scope>
    <source>
        <strain evidence="9 10">NCFB 2777</strain>
    </source>
</reference>
<dbReference type="InterPro" id="IPR002933">
    <property type="entry name" value="Peptidase_M20"/>
</dbReference>
<dbReference type="PANTHER" id="PTHR43808:SF31">
    <property type="entry name" value="N-ACETYL-L-CITRULLINE DEACETYLASE"/>
    <property type="match status" value="1"/>
</dbReference>
<dbReference type="InterPro" id="IPR036264">
    <property type="entry name" value="Bact_exopeptidase_dim_dom"/>
</dbReference>
<dbReference type="NCBIfam" id="TIGR01887">
    <property type="entry name" value="dipeptidaselike"/>
    <property type="match status" value="1"/>
</dbReference>
<keyword evidence="3" id="KW-0645">Protease</keyword>
<keyword evidence="10" id="KW-1185">Reference proteome</keyword>
<evidence type="ECO:0000256" key="2">
    <source>
        <dbReference type="ARBA" id="ARBA00006247"/>
    </source>
</evidence>
<dbReference type="PROSITE" id="PS00758">
    <property type="entry name" value="ARGE_DAPE_CPG2_1"/>
    <property type="match status" value="1"/>
</dbReference>
<dbReference type="InterPro" id="IPR050072">
    <property type="entry name" value="Peptidase_M20A"/>
</dbReference>
<keyword evidence="6" id="KW-0862">Zinc</keyword>
<dbReference type="SUPFAM" id="SSF53187">
    <property type="entry name" value="Zn-dependent exopeptidases"/>
    <property type="match status" value="1"/>
</dbReference>
<evidence type="ECO:0000256" key="3">
    <source>
        <dbReference type="ARBA" id="ARBA00022670"/>
    </source>
</evidence>
<dbReference type="GO" id="GO:0008237">
    <property type="term" value="F:metallopeptidase activity"/>
    <property type="evidence" value="ECO:0007669"/>
    <property type="project" value="UniProtKB-KW"/>
</dbReference>
<evidence type="ECO:0000313" key="10">
    <source>
        <dbReference type="Proteomes" id="UP000287239"/>
    </source>
</evidence>
<evidence type="ECO:0000256" key="8">
    <source>
        <dbReference type="ARBA" id="ARBA00023049"/>
    </source>
</evidence>
<dbReference type="Gene3D" id="3.30.70.360">
    <property type="match status" value="2"/>
</dbReference>
<organism evidence="9 10">
    <name type="scientific">Vagococcus salmoninarum</name>
    <dbReference type="NCBI Taxonomy" id="2739"/>
    <lineage>
        <taxon>Bacteria</taxon>
        <taxon>Bacillati</taxon>
        <taxon>Bacillota</taxon>
        <taxon>Bacilli</taxon>
        <taxon>Lactobacillales</taxon>
        <taxon>Enterococcaceae</taxon>
        <taxon>Vagococcus</taxon>
    </lineage>
</organism>
<evidence type="ECO:0000256" key="5">
    <source>
        <dbReference type="ARBA" id="ARBA00022801"/>
    </source>
</evidence>
<dbReference type="SUPFAM" id="SSF55031">
    <property type="entry name" value="Bacterial exopeptidase dimerisation domain"/>
    <property type="match status" value="1"/>
</dbReference>
<dbReference type="PANTHER" id="PTHR43808">
    <property type="entry name" value="ACETYLORNITHINE DEACETYLASE"/>
    <property type="match status" value="1"/>
</dbReference>
<comment type="cofactor">
    <cofactor evidence="1">
        <name>Zn(2+)</name>
        <dbReference type="ChEBI" id="CHEBI:29105"/>
    </cofactor>
</comment>
<gene>
    <name evidence="9" type="ORF">CBF35_08450</name>
</gene>
<keyword evidence="8" id="KW-0482">Metalloprotease</keyword>
<dbReference type="Proteomes" id="UP000287239">
    <property type="component" value="Unassembled WGS sequence"/>
</dbReference>
<evidence type="ECO:0000256" key="1">
    <source>
        <dbReference type="ARBA" id="ARBA00001947"/>
    </source>
</evidence>
<name>A0A429ZND8_9ENTE</name>
<evidence type="ECO:0008006" key="11">
    <source>
        <dbReference type="Google" id="ProtNLM"/>
    </source>
</evidence>
<dbReference type="AlphaFoldDB" id="A0A429ZND8"/>
<dbReference type="EMBL" id="NGJU01000011">
    <property type="protein sequence ID" value="RST95205.1"/>
    <property type="molecule type" value="Genomic_DNA"/>
</dbReference>